<dbReference type="PROSITE" id="PS00237">
    <property type="entry name" value="G_PROTEIN_RECEP_F1_1"/>
    <property type="match status" value="1"/>
</dbReference>
<organism evidence="14">
    <name type="scientific">Schistocephalus solidus</name>
    <name type="common">Tapeworm</name>
    <dbReference type="NCBI Taxonomy" id="70667"/>
    <lineage>
        <taxon>Eukaryota</taxon>
        <taxon>Metazoa</taxon>
        <taxon>Spiralia</taxon>
        <taxon>Lophotrochozoa</taxon>
        <taxon>Platyhelminthes</taxon>
        <taxon>Cestoda</taxon>
        <taxon>Eucestoda</taxon>
        <taxon>Diphyllobothriidea</taxon>
        <taxon>Diphyllobothriidae</taxon>
        <taxon>Schistocephalus</taxon>
    </lineage>
</organism>
<keyword evidence="2 8" id="KW-0812">Transmembrane</keyword>
<keyword evidence="4 8" id="KW-0297">G-protein coupled receptor</keyword>
<keyword evidence="7 8" id="KW-0807">Transducer</keyword>
<feature type="transmembrane region" description="Helical" evidence="10">
    <location>
        <begin position="7"/>
        <end position="29"/>
    </location>
</feature>
<reference evidence="14" key="1">
    <citation type="submission" date="2016-06" db="UniProtKB">
        <authorList>
            <consortium name="WormBaseParasite"/>
        </authorList>
    </citation>
    <scope>IDENTIFICATION</scope>
</reference>
<evidence type="ECO:0000256" key="4">
    <source>
        <dbReference type="ARBA" id="ARBA00023040"/>
    </source>
</evidence>
<reference evidence="12 13" key="2">
    <citation type="submission" date="2018-11" db="EMBL/GenBank/DDBJ databases">
        <authorList>
            <consortium name="Pathogen Informatics"/>
        </authorList>
    </citation>
    <scope>NUCLEOTIDE SEQUENCE [LARGE SCALE GENOMIC DNA]</scope>
    <source>
        <strain evidence="12 13">NST_G2</strain>
    </source>
</reference>
<dbReference type="GO" id="GO:0004930">
    <property type="term" value="F:G protein-coupled receptor activity"/>
    <property type="evidence" value="ECO:0007669"/>
    <property type="project" value="UniProtKB-KW"/>
</dbReference>
<dbReference type="PANTHER" id="PTHR24235:SF29">
    <property type="entry name" value="GH23382P"/>
    <property type="match status" value="1"/>
</dbReference>
<sequence length="232" mass="25796">MSEMSCRILFAGLGVPTYVSCILMLLIAIDRYRSIIYPLRKRISTGCATFLLLASILFSVVAASPVAYFTGVQKVLLKLDSPEDGTYSSETTSQSTSSGEVYSSLSKTNANTQSRSLPPLVLRIERRNRRTNRILVSIVICFTVCWTPWTLYSLYLEYIAYSLTTSSRSRISAADADFGIASGPEFNQSTVNASIAKNLLRNQLQLTNANLKLTDIFLKVRRNGFSVIFPDR</sequence>
<dbReference type="PRINTS" id="PR00237">
    <property type="entry name" value="GPCRRHODOPSN"/>
</dbReference>
<feature type="compositionally biased region" description="Low complexity" evidence="9">
    <location>
        <begin position="86"/>
        <end position="98"/>
    </location>
</feature>
<comment type="subcellular location">
    <subcellularLocation>
        <location evidence="1">Membrane</location>
        <topology evidence="1">Multi-pass membrane protein</topology>
    </subcellularLocation>
</comment>
<proteinExistence type="inferred from homology"/>
<evidence type="ECO:0000256" key="7">
    <source>
        <dbReference type="ARBA" id="ARBA00023224"/>
    </source>
</evidence>
<evidence type="ECO:0000256" key="6">
    <source>
        <dbReference type="ARBA" id="ARBA00023170"/>
    </source>
</evidence>
<name>A0A183TMZ6_SCHSO</name>
<evidence type="ECO:0000313" key="13">
    <source>
        <dbReference type="Proteomes" id="UP000275846"/>
    </source>
</evidence>
<evidence type="ECO:0000256" key="5">
    <source>
        <dbReference type="ARBA" id="ARBA00023136"/>
    </source>
</evidence>
<evidence type="ECO:0000256" key="8">
    <source>
        <dbReference type="RuleBase" id="RU000688"/>
    </source>
</evidence>
<keyword evidence="5 10" id="KW-0472">Membrane</keyword>
<evidence type="ECO:0000256" key="9">
    <source>
        <dbReference type="SAM" id="MobiDB-lite"/>
    </source>
</evidence>
<keyword evidence="13" id="KW-1185">Reference proteome</keyword>
<evidence type="ECO:0000256" key="10">
    <source>
        <dbReference type="SAM" id="Phobius"/>
    </source>
</evidence>
<keyword evidence="6 8" id="KW-0675">Receptor</keyword>
<feature type="transmembrane region" description="Helical" evidence="10">
    <location>
        <begin position="49"/>
        <end position="69"/>
    </location>
</feature>
<feature type="region of interest" description="Disordered" evidence="9">
    <location>
        <begin position="82"/>
        <end position="101"/>
    </location>
</feature>
<dbReference type="WBParaSite" id="SSLN_0001851901-mRNA-1">
    <property type="protein sequence ID" value="SSLN_0001851901-mRNA-1"/>
    <property type="gene ID" value="SSLN_0001851901"/>
</dbReference>
<dbReference type="InterPro" id="IPR000276">
    <property type="entry name" value="GPCR_Rhodpsn"/>
</dbReference>
<evidence type="ECO:0000256" key="1">
    <source>
        <dbReference type="ARBA" id="ARBA00004141"/>
    </source>
</evidence>
<evidence type="ECO:0000256" key="3">
    <source>
        <dbReference type="ARBA" id="ARBA00022989"/>
    </source>
</evidence>
<evidence type="ECO:0000313" key="12">
    <source>
        <dbReference type="EMBL" id="VDM04230.1"/>
    </source>
</evidence>
<dbReference type="OrthoDB" id="9046662at2759"/>
<keyword evidence="3 10" id="KW-1133">Transmembrane helix</keyword>
<dbReference type="EMBL" id="UYSU01043197">
    <property type="protein sequence ID" value="VDM04230.1"/>
    <property type="molecule type" value="Genomic_DNA"/>
</dbReference>
<dbReference type="AlphaFoldDB" id="A0A183TMZ6"/>
<dbReference type="STRING" id="70667.A0A183TMZ6"/>
<dbReference type="Proteomes" id="UP000275846">
    <property type="component" value="Unassembled WGS sequence"/>
</dbReference>
<protein>
    <submittedName>
        <fullName evidence="14">G_PROTEIN_RECEP_F1_2 domain-containing protein</fullName>
    </submittedName>
</protein>
<feature type="domain" description="G-protein coupled receptors family 1 profile" evidence="11">
    <location>
        <begin position="1"/>
        <end position="155"/>
    </location>
</feature>
<evidence type="ECO:0000313" key="14">
    <source>
        <dbReference type="WBParaSite" id="SSLN_0001851901-mRNA-1"/>
    </source>
</evidence>
<dbReference type="PANTHER" id="PTHR24235">
    <property type="entry name" value="NEUROPEPTIDE Y RECEPTOR"/>
    <property type="match status" value="1"/>
</dbReference>
<dbReference type="Pfam" id="PF00001">
    <property type="entry name" value="7tm_1"/>
    <property type="match status" value="1"/>
</dbReference>
<dbReference type="GO" id="GO:0016020">
    <property type="term" value="C:membrane"/>
    <property type="evidence" value="ECO:0007669"/>
    <property type="project" value="UniProtKB-SubCell"/>
</dbReference>
<dbReference type="PROSITE" id="PS50262">
    <property type="entry name" value="G_PROTEIN_RECEP_F1_2"/>
    <property type="match status" value="1"/>
</dbReference>
<dbReference type="InterPro" id="IPR017452">
    <property type="entry name" value="GPCR_Rhodpsn_7TM"/>
</dbReference>
<gene>
    <name evidence="12" type="ORF">SSLN_LOCUS17844</name>
</gene>
<evidence type="ECO:0000259" key="11">
    <source>
        <dbReference type="PROSITE" id="PS50262"/>
    </source>
</evidence>
<evidence type="ECO:0000256" key="2">
    <source>
        <dbReference type="ARBA" id="ARBA00022692"/>
    </source>
</evidence>
<dbReference type="Gene3D" id="1.20.1070.10">
    <property type="entry name" value="Rhodopsin 7-helix transmembrane proteins"/>
    <property type="match status" value="2"/>
</dbReference>
<comment type="similarity">
    <text evidence="8">Belongs to the G-protein coupled receptor 1 family.</text>
</comment>
<dbReference type="SUPFAM" id="SSF81321">
    <property type="entry name" value="Family A G protein-coupled receptor-like"/>
    <property type="match status" value="1"/>
</dbReference>
<feature type="transmembrane region" description="Helical" evidence="10">
    <location>
        <begin position="134"/>
        <end position="155"/>
    </location>
</feature>
<accession>A0A183TMZ6</accession>